<comment type="caution">
    <text evidence="1">The sequence shown here is derived from an EMBL/GenBank/DDBJ whole genome shotgun (WGS) entry which is preliminary data.</text>
</comment>
<dbReference type="EMBL" id="JBEFKJ010000024">
    <property type="protein sequence ID" value="KAL2039751.1"/>
    <property type="molecule type" value="Genomic_DNA"/>
</dbReference>
<organism evidence="1 2">
    <name type="scientific">Stereocaulon virgatum</name>
    <dbReference type="NCBI Taxonomy" id="373712"/>
    <lineage>
        <taxon>Eukaryota</taxon>
        <taxon>Fungi</taxon>
        <taxon>Dikarya</taxon>
        <taxon>Ascomycota</taxon>
        <taxon>Pezizomycotina</taxon>
        <taxon>Lecanoromycetes</taxon>
        <taxon>OSLEUM clade</taxon>
        <taxon>Lecanoromycetidae</taxon>
        <taxon>Lecanorales</taxon>
        <taxon>Lecanorineae</taxon>
        <taxon>Stereocaulaceae</taxon>
        <taxon>Stereocaulon</taxon>
    </lineage>
</organism>
<sequence length="162" mass="18344">MSPDDSHFSPLLERLLKDLHTHIEHEANGDMPRLEKILSKDESRDLANQFERTKLILPTRSHPSALNKPYFENFAAMLAAPIDKFLDLLRSFPQESEVKIKLAQYFVSCIWADIPEGLLAYFSDHPAILLKGDMPFATSSSLQALTLFKTSARIAAYSHSSR</sequence>
<dbReference type="PANTHER" id="PTHR35585:SF1">
    <property type="entry name" value="HHE DOMAIN PROTEIN (AFU_ORTHOLOGUE AFUA_4G00730)"/>
    <property type="match status" value="1"/>
</dbReference>
<name>A0ABR4A463_9LECA</name>
<dbReference type="PANTHER" id="PTHR35585">
    <property type="entry name" value="HHE DOMAIN PROTEIN (AFU_ORTHOLOGUE AFUA_4G00730)"/>
    <property type="match status" value="1"/>
</dbReference>
<evidence type="ECO:0000313" key="2">
    <source>
        <dbReference type="Proteomes" id="UP001590950"/>
    </source>
</evidence>
<protein>
    <recommendedName>
        <fullName evidence="3">Hemerythrin-like domain-containing protein</fullName>
    </recommendedName>
</protein>
<evidence type="ECO:0000313" key="1">
    <source>
        <dbReference type="EMBL" id="KAL2039751.1"/>
    </source>
</evidence>
<keyword evidence="2" id="KW-1185">Reference proteome</keyword>
<gene>
    <name evidence="1" type="ORF">N7G274_007610</name>
</gene>
<evidence type="ECO:0008006" key="3">
    <source>
        <dbReference type="Google" id="ProtNLM"/>
    </source>
</evidence>
<reference evidence="1 2" key="1">
    <citation type="submission" date="2024-09" db="EMBL/GenBank/DDBJ databases">
        <title>Rethinking Asexuality: The Enigmatic Case of Functional Sexual Genes in Lepraria (Stereocaulaceae).</title>
        <authorList>
            <person name="Doellman M."/>
            <person name="Sun Y."/>
            <person name="Barcenas-Pena A."/>
            <person name="Lumbsch H.T."/>
            <person name="Grewe F."/>
        </authorList>
    </citation>
    <scope>NUCLEOTIDE SEQUENCE [LARGE SCALE GENOMIC DNA]</scope>
    <source>
        <strain evidence="1 2">Mercado 3170</strain>
    </source>
</reference>
<accession>A0ABR4A463</accession>
<dbReference type="Proteomes" id="UP001590950">
    <property type="component" value="Unassembled WGS sequence"/>
</dbReference>
<proteinExistence type="predicted"/>